<sequence length="160" mass="18747">MGRLPTTDFFFRMNLGPDNPCALCGFQRETLQHLFVSCPFIQEVWSLVSRRVNKSISFPDSFASGAWLTSYNYSHFVVSLIATCAWFHWKNRCDVIFRQQFRNGYSIVSKALAHVKDFFTCNHNLLGRKLICHNFSWAEGPFLFVYSHFHPDRVFLLFCK</sequence>
<proteinExistence type="predicted"/>
<dbReference type="InterPro" id="IPR026960">
    <property type="entry name" value="RVT-Znf"/>
</dbReference>
<keyword evidence="2" id="KW-1185">Reference proteome</keyword>
<protein>
    <submittedName>
        <fullName evidence="3">Uncharacterized protein LOC120270901</fullName>
    </submittedName>
</protein>
<dbReference type="GeneID" id="120270901"/>
<evidence type="ECO:0000313" key="2">
    <source>
        <dbReference type="Proteomes" id="UP001515500"/>
    </source>
</evidence>
<accession>A0AB40C2C9</accession>
<organism evidence="2 3">
    <name type="scientific">Dioscorea cayennensis subsp. rotundata</name>
    <name type="common">White Guinea yam</name>
    <name type="synonym">Dioscorea rotundata</name>
    <dbReference type="NCBI Taxonomy" id="55577"/>
    <lineage>
        <taxon>Eukaryota</taxon>
        <taxon>Viridiplantae</taxon>
        <taxon>Streptophyta</taxon>
        <taxon>Embryophyta</taxon>
        <taxon>Tracheophyta</taxon>
        <taxon>Spermatophyta</taxon>
        <taxon>Magnoliopsida</taxon>
        <taxon>Liliopsida</taxon>
        <taxon>Dioscoreales</taxon>
        <taxon>Dioscoreaceae</taxon>
        <taxon>Dioscorea</taxon>
    </lineage>
</organism>
<dbReference type="Pfam" id="PF13966">
    <property type="entry name" value="zf-RVT"/>
    <property type="match status" value="1"/>
</dbReference>
<dbReference type="AlphaFoldDB" id="A0AB40C2C9"/>
<feature type="domain" description="Reverse transcriptase zinc-binding" evidence="1">
    <location>
        <begin position="2"/>
        <end position="45"/>
    </location>
</feature>
<name>A0AB40C2C9_DIOCR</name>
<evidence type="ECO:0000313" key="3">
    <source>
        <dbReference type="RefSeq" id="XP_039133909.1"/>
    </source>
</evidence>
<reference evidence="3" key="1">
    <citation type="submission" date="2025-08" db="UniProtKB">
        <authorList>
            <consortium name="RefSeq"/>
        </authorList>
    </citation>
    <scope>IDENTIFICATION</scope>
</reference>
<evidence type="ECO:0000259" key="1">
    <source>
        <dbReference type="Pfam" id="PF13966"/>
    </source>
</evidence>
<dbReference type="Proteomes" id="UP001515500">
    <property type="component" value="Chromosome 10"/>
</dbReference>
<dbReference type="RefSeq" id="XP_039133909.1">
    <property type="nucleotide sequence ID" value="XM_039277975.1"/>
</dbReference>
<gene>
    <name evidence="3" type="primary">LOC120270901</name>
</gene>